<organism evidence="2 3">
    <name type="scientific">Plasmodium ovale curtisi</name>
    <dbReference type="NCBI Taxonomy" id="864141"/>
    <lineage>
        <taxon>Eukaryota</taxon>
        <taxon>Sar</taxon>
        <taxon>Alveolata</taxon>
        <taxon>Apicomplexa</taxon>
        <taxon>Aconoidasida</taxon>
        <taxon>Haemosporida</taxon>
        <taxon>Plasmodiidae</taxon>
        <taxon>Plasmodium</taxon>
        <taxon>Plasmodium (Plasmodium)</taxon>
    </lineage>
</organism>
<dbReference type="Proteomes" id="UP000078560">
    <property type="component" value="Unassembled WGS sequence"/>
</dbReference>
<accession>A0A1A8VHZ3</accession>
<feature type="region of interest" description="Disordered" evidence="1">
    <location>
        <begin position="1"/>
        <end position="79"/>
    </location>
</feature>
<reference evidence="3" key="1">
    <citation type="submission" date="2016-05" db="EMBL/GenBank/DDBJ databases">
        <authorList>
            <person name="Naeem Raeece"/>
        </authorList>
    </citation>
    <scope>NUCLEOTIDE SEQUENCE [LARGE SCALE GENOMIC DNA]</scope>
</reference>
<evidence type="ECO:0000256" key="1">
    <source>
        <dbReference type="SAM" id="MobiDB-lite"/>
    </source>
</evidence>
<dbReference type="EMBL" id="FLQU01000033">
    <property type="protein sequence ID" value="SBS80056.1"/>
    <property type="molecule type" value="Genomic_DNA"/>
</dbReference>
<dbReference type="AlphaFoldDB" id="A0A1A8VHZ3"/>
<evidence type="ECO:0000313" key="2">
    <source>
        <dbReference type="EMBL" id="SBS80056.1"/>
    </source>
</evidence>
<feature type="compositionally biased region" description="Polar residues" evidence="1">
    <location>
        <begin position="20"/>
        <end position="38"/>
    </location>
</feature>
<feature type="compositionally biased region" description="Basic residues" evidence="1">
    <location>
        <begin position="46"/>
        <end position="68"/>
    </location>
</feature>
<evidence type="ECO:0000313" key="3">
    <source>
        <dbReference type="Proteomes" id="UP000078560"/>
    </source>
</evidence>
<sequence>MHAALIGPLPGLPNGEKVKTNTGNCDDSSTLFSRSQFWRKNELGKNRSRGAKKKKKKRKGKERKGKERKGKETGIRGLNGTKRLYNSEINIVRSYVRSSSRNTARNATRNYVPSAVAGKKFQGGKGNQHFLLSYQAAQNSVNV</sequence>
<name>A0A1A8VHZ3_PLAOA</name>
<gene>
    <name evidence="2" type="ORF">POVCU2_0002500</name>
</gene>
<protein>
    <submittedName>
        <fullName evidence="2">Uncharacterized protein</fullName>
    </submittedName>
</protein>
<proteinExistence type="predicted"/>